<dbReference type="PANTHER" id="PTHR43572:SF31">
    <property type="entry name" value="PROTEIN SMAX1-LIKE 3"/>
    <property type="match status" value="1"/>
</dbReference>
<name>A0AAW1LNL9_SAPOF</name>
<organism evidence="6 7">
    <name type="scientific">Saponaria officinalis</name>
    <name type="common">Common soapwort</name>
    <name type="synonym">Lychnis saponaria</name>
    <dbReference type="NCBI Taxonomy" id="3572"/>
    <lineage>
        <taxon>Eukaryota</taxon>
        <taxon>Viridiplantae</taxon>
        <taxon>Streptophyta</taxon>
        <taxon>Embryophyta</taxon>
        <taxon>Tracheophyta</taxon>
        <taxon>Spermatophyta</taxon>
        <taxon>Magnoliopsida</taxon>
        <taxon>eudicotyledons</taxon>
        <taxon>Gunneridae</taxon>
        <taxon>Pentapetalae</taxon>
        <taxon>Caryophyllales</taxon>
        <taxon>Caryophyllaceae</taxon>
        <taxon>Caryophylleae</taxon>
        <taxon>Saponaria</taxon>
    </lineage>
</organism>
<sequence length="907" mass="101923">MRSQGCTIQQALTAEAAAVVKQAVGLAKRRGHAQVTPLHVAHTMLSVSSGLFRAACLQAHAHPLQCRALELCFNVALNRLPTSTSGPMLGPHSAQIHHPTLANALVAAFKRAQAHQRRGSIENQQQPLLAVKIELDQLIISILDDPSVSRVMREAGFSSTLVKAKVEQAISLDLVSPNSNININSDNSINSNSTIKVNKDCNNIIITNNSNNNIVMEKPRLLEGVRNEDVVRVIESLVNKEGRRNRNMVVVVGECIATMESLVKEVMERVEKNEVHEVLKEVKFVHLSFSSFAHFSREQVENRVNELKSLVKSFCIGDDNKGLIFYLDDLKWANEFRISSSNNNILVEQNQEMRRSYSYSPIEQMIMEIGKMVMSNGESGKLWLLGIATFQTYMKCKSGQPSLELLWGLHPITIPTHSLGLSLILESDAQNPVTNKNTEFNGSGWLKLDGGRGGDRIDDTRSRQSTPCNSGTSNTTLPSWLQQYKDENSKRTFNITSNVQDCRTVKDLCKRWSTVSTSSMQLSQTPTSSPSFERSLSFSPSSSTSNFSYDPTKSQQQQQQQKHSHQSFEPNSFFFNKQLNKDNLQPTLTLNTQERDFNMFNSSNPNSTPTSTSSSDDPNCTRNLYKEYNANNLRSLCNALERKVPRQKDIIFDLASSILQCRSGSCKRKVRLNNDEQLEVNKEDTWLFFQGFDVEAKESIAREIARLIFGSQDKFVSIGLTNYSLKTRAIIDDNNNNNNYNNSLEQCCRNKRLRDEQSCAYIHRFVDEVSRDNQRVFFVEDIEQVDYCSQMGIKKAIERGKLCDYTNGEEISLGDAIIILSCESYSSKSRACSPSTKQKIDVLVEEEDEQMVKSTNTSTSISLDLNISINDVDDDDNNNDNVVESRSMDDIGLLASVDRCIVFKKCI</sequence>
<feature type="region of interest" description="Disordered" evidence="4">
    <location>
        <begin position="519"/>
        <end position="567"/>
    </location>
</feature>
<evidence type="ECO:0000313" key="6">
    <source>
        <dbReference type="EMBL" id="KAK9734316.1"/>
    </source>
</evidence>
<feature type="compositionally biased region" description="Basic and acidic residues" evidence="4">
    <location>
        <begin position="449"/>
        <end position="462"/>
    </location>
</feature>
<dbReference type="InterPro" id="IPR058680">
    <property type="entry name" value="NBD_SMAX1-like"/>
</dbReference>
<evidence type="ECO:0000256" key="1">
    <source>
        <dbReference type="ARBA" id="ARBA00008675"/>
    </source>
</evidence>
<dbReference type="Pfam" id="PF23569">
    <property type="entry name" value="NBD_SMAX1"/>
    <property type="match status" value="1"/>
</dbReference>
<keyword evidence="2 3" id="KW-0677">Repeat</keyword>
<gene>
    <name evidence="6" type="ORF">RND81_04G131200</name>
</gene>
<evidence type="ECO:0000313" key="7">
    <source>
        <dbReference type="Proteomes" id="UP001443914"/>
    </source>
</evidence>
<accession>A0AAW1LNL9</accession>
<dbReference type="InterPro" id="IPR051650">
    <property type="entry name" value="SL_signaling_regulator"/>
</dbReference>
<dbReference type="PROSITE" id="PS51903">
    <property type="entry name" value="CLP_R"/>
    <property type="match status" value="1"/>
</dbReference>
<reference evidence="6" key="1">
    <citation type="submission" date="2024-03" db="EMBL/GenBank/DDBJ databases">
        <title>WGS assembly of Saponaria officinalis var. Norfolk2.</title>
        <authorList>
            <person name="Jenkins J."/>
            <person name="Shu S."/>
            <person name="Grimwood J."/>
            <person name="Barry K."/>
            <person name="Goodstein D."/>
            <person name="Schmutz J."/>
            <person name="Leebens-Mack J."/>
            <person name="Osbourn A."/>
        </authorList>
    </citation>
    <scope>NUCLEOTIDE SEQUENCE [LARGE SCALE GENOMIC DNA]</scope>
    <source>
        <strain evidence="6">JIC</strain>
    </source>
</reference>
<feature type="compositionally biased region" description="Low complexity" evidence="4">
    <location>
        <begin position="527"/>
        <end position="561"/>
    </location>
</feature>
<proteinExistence type="inferred from homology"/>
<feature type="compositionally biased region" description="Low complexity" evidence="4">
    <location>
        <begin position="601"/>
        <end position="618"/>
    </location>
</feature>
<comment type="similarity">
    <text evidence="1">Belongs to the ClpA/ClpB family.</text>
</comment>
<feature type="region of interest" description="Disordered" evidence="4">
    <location>
        <begin position="597"/>
        <end position="621"/>
    </location>
</feature>
<keyword evidence="7" id="KW-1185">Reference proteome</keyword>
<dbReference type="Gene3D" id="3.40.50.300">
    <property type="entry name" value="P-loop containing nucleotide triphosphate hydrolases"/>
    <property type="match status" value="2"/>
</dbReference>
<dbReference type="Pfam" id="PF02861">
    <property type="entry name" value="Clp_N"/>
    <property type="match status" value="1"/>
</dbReference>
<dbReference type="PANTHER" id="PTHR43572">
    <property type="entry name" value="CHAPERONE PROTEIN CLPD, CHLOROPLASTIC"/>
    <property type="match status" value="1"/>
</dbReference>
<feature type="domain" description="Clp R" evidence="5">
    <location>
        <begin position="8"/>
        <end position="173"/>
    </location>
</feature>
<dbReference type="AlphaFoldDB" id="A0AAW1LNL9"/>
<dbReference type="Gene3D" id="1.10.1780.10">
    <property type="entry name" value="Clp, N-terminal domain"/>
    <property type="match status" value="1"/>
</dbReference>
<evidence type="ECO:0000256" key="4">
    <source>
        <dbReference type="SAM" id="MobiDB-lite"/>
    </source>
</evidence>
<comment type="caution">
    <text evidence="6">The sequence shown here is derived from an EMBL/GenBank/DDBJ whole genome shotgun (WGS) entry which is preliminary data.</text>
</comment>
<dbReference type="EMBL" id="JBDFQZ010000004">
    <property type="protein sequence ID" value="KAK9734316.1"/>
    <property type="molecule type" value="Genomic_DNA"/>
</dbReference>
<evidence type="ECO:0000256" key="2">
    <source>
        <dbReference type="ARBA" id="ARBA00022737"/>
    </source>
</evidence>
<dbReference type="InterPro" id="IPR027417">
    <property type="entry name" value="P-loop_NTPase"/>
</dbReference>
<dbReference type="InterPro" id="IPR004176">
    <property type="entry name" value="Clp_R_N"/>
</dbReference>
<feature type="compositionally biased region" description="Polar residues" evidence="4">
    <location>
        <begin position="464"/>
        <end position="479"/>
    </location>
</feature>
<dbReference type="SUPFAM" id="SSF81923">
    <property type="entry name" value="Double Clp-N motif"/>
    <property type="match status" value="1"/>
</dbReference>
<evidence type="ECO:0000259" key="5">
    <source>
        <dbReference type="PROSITE" id="PS51903"/>
    </source>
</evidence>
<protein>
    <recommendedName>
        <fullName evidence="5">Clp R domain-containing protein</fullName>
    </recommendedName>
</protein>
<dbReference type="InterPro" id="IPR036628">
    <property type="entry name" value="Clp_N_dom_sf"/>
</dbReference>
<feature type="region of interest" description="Disordered" evidence="4">
    <location>
        <begin position="441"/>
        <end position="479"/>
    </location>
</feature>
<dbReference type="Proteomes" id="UP001443914">
    <property type="component" value="Unassembled WGS sequence"/>
</dbReference>
<evidence type="ECO:0000256" key="3">
    <source>
        <dbReference type="PROSITE-ProRule" id="PRU01251"/>
    </source>
</evidence>